<dbReference type="GO" id="GO:0050661">
    <property type="term" value="F:NADP binding"/>
    <property type="evidence" value="ECO:0007669"/>
    <property type="project" value="InterPro"/>
</dbReference>
<evidence type="ECO:0000313" key="12">
    <source>
        <dbReference type="Proteomes" id="UP001168098"/>
    </source>
</evidence>
<protein>
    <recommendedName>
        <fullName evidence="10">Flavin-containing monooxygenase</fullName>
        <ecNumber evidence="10">1.-.-.-</ecNumber>
    </recommendedName>
</protein>
<dbReference type="InterPro" id="IPR050982">
    <property type="entry name" value="Auxin_biosynth/cation_transpt"/>
</dbReference>
<keyword evidence="8" id="KW-0073">Auxin biosynthesis</keyword>
<evidence type="ECO:0000256" key="10">
    <source>
        <dbReference type="RuleBase" id="RU361177"/>
    </source>
</evidence>
<keyword evidence="5 10" id="KW-0274">FAD</keyword>
<comment type="similarity">
    <text evidence="3 10">Belongs to the FMO family.</text>
</comment>
<evidence type="ECO:0000256" key="2">
    <source>
        <dbReference type="ARBA" id="ARBA00004814"/>
    </source>
</evidence>
<sequence length="59" mass="6754">MHCSNYKDGKRFTNKKVLVVGCGNFGMEIAYDLRDHGAITSIVVHNPIMSIFLHHFYNL</sequence>
<dbReference type="InterPro" id="IPR036188">
    <property type="entry name" value="FAD/NAD-bd_sf"/>
</dbReference>
<dbReference type="Proteomes" id="UP001168098">
    <property type="component" value="Unassembled WGS sequence"/>
</dbReference>
<evidence type="ECO:0000256" key="3">
    <source>
        <dbReference type="ARBA" id="ARBA00009183"/>
    </source>
</evidence>
<comment type="pathway">
    <text evidence="2">Plant hormone metabolism; auxin biosynthesis.</text>
</comment>
<accession>A0AA38YRB5</accession>
<name>A0AA38YRB5_VITRO</name>
<evidence type="ECO:0000256" key="8">
    <source>
        <dbReference type="ARBA" id="ARBA00023070"/>
    </source>
</evidence>
<dbReference type="GO" id="GO:0004499">
    <property type="term" value="F:N,N-dimethylaniline monooxygenase activity"/>
    <property type="evidence" value="ECO:0007669"/>
    <property type="project" value="InterPro"/>
</dbReference>
<dbReference type="EC" id="1.-.-.-" evidence="10"/>
<evidence type="ECO:0000256" key="5">
    <source>
        <dbReference type="ARBA" id="ARBA00022827"/>
    </source>
</evidence>
<keyword evidence="7 10" id="KW-0560">Oxidoreductase</keyword>
<keyword evidence="6" id="KW-0521">NADP</keyword>
<reference evidence="11 12" key="1">
    <citation type="journal article" date="2023" name="BMC Biotechnol.">
        <title>Vitis rotundifolia cv Carlos genome sequencing.</title>
        <authorList>
            <person name="Huff M."/>
            <person name="Hulse-Kemp A."/>
            <person name="Scheffler B."/>
            <person name="Youngblood R."/>
            <person name="Simpson S."/>
            <person name="Babiker E."/>
            <person name="Staton M."/>
        </authorList>
    </citation>
    <scope>NUCLEOTIDE SEQUENCE [LARGE SCALE GENOMIC DNA]</scope>
    <source>
        <tissue evidence="11">Leaf</tissue>
    </source>
</reference>
<dbReference type="GO" id="GO:0009851">
    <property type="term" value="P:auxin biosynthetic process"/>
    <property type="evidence" value="ECO:0007669"/>
    <property type="project" value="UniProtKB-KW"/>
</dbReference>
<keyword evidence="12" id="KW-1185">Reference proteome</keyword>
<dbReference type="EMBL" id="JARBHA010000018">
    <property type="protein sequence ID" value="KAJ9675117.1"/>
    <property type="molecule type" value="Genomic_DNA"/>
</dbReference>
<dbReference type="GO" id="GO:0103075">
    <property type="term" value="F:indole-3-pyruvate monooxygenase activity"/>
    <property type="evidence" value="ECO:0007669"/>
    <property type="project" value="UniProtKB-EC"/>
</dbReference>
<organism evidence="11 12">
    <name type="scientific">Vitis rotundifolia</name>
    <name type="common">Muscadine grape</name>
    <dbReference type="NCBI Taxonomy" id="103349"/>
    <lineage>
        <taxon>Eukaryota</taxon>
        <taxon>Viridiplantae</taxon>
        <taxon>Streptophyta</taxon>
        <taxon>Embryophyta</taxon>
        <taxon>Tracheophyta</taxon>
        <taxon>Spermatophyta</taxon>
        <taxon>Magnoliopsida</taxon>
        <taxon>eudicotyledons</taxon>
        <taxon>Gunneridae</taxon>
        <taxon>Pentapetalae</taxon>
        <taxon>rosids</taxon>
        <taxon>Vitales</taxon>
        <taxon>Vitaceae</taxon>
        <taxon>Viteae</taxon>
        <taxon>Vitis</taxon>
    </lineage>
</organism>
<dbReference type="Gene3D" id="3.50.50.60">
    <property type="entry name" value="FAD/NAD(P)-binding domain"/>
    <property type="match status" value="1"/>
</dbReference>
<dbReference type="PANTHER" id="PTHR43539:SF9">
    <property type="entry name" value="INDOLE-3-PYRUVATE MONOOXYGENASE YUCCA11-RELATED"/>
    <property type="match status" value="1"/>
</dbReference>
<keyword evidence="10" id="KW-0503">Monooxygenase</keyword>
<dbReference type="AlphaFoldDB" id="A0AA38YRB5"/>
<comment type="caution">
    <text evidence="11">The sequence shown here is derived from an EMBL/GenBank/DDBJ whole genome shotgun (WGS) entry which is preliminary data.</text>
</comment>
<dbReference type="PANTHER" id="PTHR43539">
    <property type="entry name" value="FLAVIN-BINDING MONOOXYGENASE-LIKE PROTEIN (AFU_ORTHOLOGUE AFUA_4G09220)"/>
    <property type="match status" value="1"/>
</dbReference>
<dbReference type="GO" id="GO:0050660">
    <property type="term" value="F:flavin adenine dinucleotide binding"/>
    <property type="evidence" value="ECO:0007669"/>
    <property type="project" value="InterPro"/>
</dbReference>
<keyword evidence="4 10" id="KW-0285">Flavoprotein</keyword>
<evidence type="ECO:0000313" key="11">
    <source>
        <dbReference type="EMBL" id="KAJ9675117.1"/>
    </source>
</evidence>
<dbReference type="SUPFAM" id="SSF51905">
    <property type="entry name" value="FAD/NAD(P)-binding domain"/>
    <property type="match status" value="1"/>
</dbReference>
<proteinExistence type="inferred from homology"/>
<evidence type="ECO:0000256" key="1">
    <source>
        <dbReference type="ARBA" id="ARBA00001974"/>
    </source>
</evidence>
<dbReference type="Pfam" id="PF00743">
    <property type="entry name" value="FMO-like"/>
    <property type="match status" value="1"/>
</dbReference>
<evidence type="ECO:0000256" key="4">
    <source>
        <dbReference type="ARBA" id="ARBA00022630"/>
    </source>
</evidence>
<gene>
    <name evidence="11" type="ORF">PVL29_024172</name>
</gene>
<evidence type="ECO:0000256" key="7">
    <source>
        <dbReference type="ARBA" id="ARBA00023002"/>
    </source>
</evidence>
<evidence type="ECO:0000256" key="9">
    <source>
        <dbReference type="ARBA" id="ARBA00047707"/>
    </source>
</evidence>
<evidence type="ECO:0000256" key="6">
    <source>
        <dbReference type="ARBA" id="ARBA00022857"/>
    </source>
</evidence>
<comment type="catalytic activity">
    <reaction evidence="9">
        <text>indole-3-pyruvate + NADPH + O2 + H(+) = (indol-3-yl)acetate + CO2 + NADP(+) + H2O</text>
        <dbReference type="Rhea" id="RHEA:34331"/>
        <dbReference type="ChEBI" id="CHEBI:15377"/>
        <dbReference type="ChEBI" id="CHEBI:15378"/>
        <dbReference type="ChEBI" id="CHEBI:15379"/>
        <dbReference type="ChEBI" id="CHEBI:16526"/>
        <dbReference type="ChEBI" id="CHEBI:17640"/>
        <dbReference type="ChEBI" id="CHEBI:30854"/>
        <dbReference type="ChEBI" id="CHEBI:57783"/>
        <dbReference type="ChEBI" id="CHEBI:58349"/>
        <dbReference type="EC" id="1.14.13.168"/>
    </reaction>
</comment>
<dbReference type="InterPro" id="IPR020946">
    <property type="entry name" value="Flavin_mOase-like"/>
</dbReference>
<comment type="cofactor">
    <cofactor evidence="1 10">
        <name>FAD</name>
        <dbReference type="ChEBI" id="CHEBI:57692"/>
    </cofactor>
</comment>